<accession>A0A0C3BDN5</accession>
<dbReference type="Gene3D" id="3.30.70.270">
    <property type="match status" value="1"/>
</dbReference>
<sequence>MTTQIADSEGGLDGDQVWTSRTCRAILAPNLCVPLLLGGPFLSSNNLVIDHGTRTCIGKNCGYNLLNPPLVERQINKPKPRFDPELKTLQKAVVADIKSLFPTTAAKLDKSTTSHLPCPIAAVRFRIEQLLSDDTLKQKGEDLKHEYLDIFPPNIPDTKELPSEVLMRIKLRDNVKPMVARAYSCPKKYRDGWKTLIEQHLAAGHIRPSNSDYVSPAFIVPKADPNVLPRWVNDYRKLNQNTVVDNHPLPLVNDIL</sequence>
<dbReference type="EMBL" id="KN832987">
    <property type="protein sequence ID" value="KIM84433.1"/>
    <property type="molecule type" value="Genomic_DNA"/>
</dbReference>
<proteinExistence type="predicted"/>
<dbReference type="Gene3D" id="3.10.10.10">
    <property type="entry name" value="HIV Type 1 Reverse Transcriptase, subunit A, domain 1"/>
    <property type="match status" value="1"/>
</dbReference>
<dbReference type="InterPro" id="IPR043128">
    <property type="entry name" value="Rev_trsase/Diguanyl_cyclase"/>
</dbReference>
<dbReference type="PANTHER" id="PTHR24559:SF444">
    <property type="entry name" value="REVERSE TRANSCRIPTASE DOMAIN-CONTAINING PROTEIN"/>
    <property type="match status" value="1"/>
</dbReference>
<dbReference type="InParanoid" id="A0A0C3BDN5"/>
<evidence type="ECO:0000313" key="2">
    <source>
        <dbReference type="Proteomes" id="UP000054166"/>
    </source>
</evidence>
<gene>
    <name evidence="1" type="ORF">PILCRDRAFT_6103</name>
</gene>
<dbReference type="PANTHER" id="PTHR24559">
    <property type="entry name" value="TRANSPOSON TY3-I GAG-POL POLYPROTEIN"/>
    <property type="match status" value="1"/>
</dbReference>
<dbReference type="OrthoDB" id="3262920at2759"/>
<dbReference type="SUPFAM" id="SSF56672">
    <property type="entry name" value="DNA/RNA polymerases"/>
    <property type="match status" value="1"/>
</dbReference>
<dbReference type="InterPro" id="IPR053134">
    <property type="entry name" value="RNA-dir_DNA_polymerase"/>
</dbReference>
<reference evidence="1 2" key="1">
    <citation type="submission" date="2014-04" db="EMBL/GenBank/DDBJ databases">
        <authorList>
            <consortium name="DOE Joint Genome Institute"/>
            <person name="Kuo A."/>
            <person name="Tarkka M."/>
            <person name="Buscot F."/>
            <person name="Kohler A."/>
            <person name="Nagy L.G."/>
            <person name="Floudas D."/>
            <person name="Copeland A."/>
            <person name="Barry K.W."/>
            <person name="Cichocki N."/>
            <person name="Veneault-Fourrey C."/>
            <person name="LaButti K."/>
            <person name="Lindquist E.A."/>
            <person name="Lipzen A."/>
            <person name="Lundell T."/>
            <person name="Morin E."/>
            <person name="Murat C."/>
            <person name="Sun H."/>
            <person name="Tunlid A."/>
            <person name="Henrissat B."/>
            <person name="Grigoriev I.V."/>
            <person name="Hibbett D.S."/>
            <person name="Martin F."/>
            <person name="Nordberg H.P."/>
            <person name="Cantor M.N."/>
            <person name="Hua S.X."/>
        </authorList>
    </citation>
    <scope>NUCLEOTIDE SEQUENCE [LARGE SCALE GENOMIC DNA]</scope>
    <source>
        <strain evidence="1 2">F 1598</strain>
    </source>
</reference>
<dbReference type="AlphaFoldDB" id="A0A0C3BDN5"/>
<dbReference type="HOGENOM" id="CLU_1086292_0_0_1"/>
<dbReference type="Proteomes" id="UP000054166">
    <property type="component" value="Unassembled WGS sequence"/>
</dbReference>
<keyword evidence="2" id="KW-1185">Reference proteome</keyword>
<protein>
    <submittedName>
        <fullName evidence="1">Uncharacterized protein</fullName>
    </submittedName>
</protein>
<name>A0A0C3BDN5_PILCF</name>
<evidence type="ECO:0000313" key="1">
    <source>
        <dbReference type="EMBL" id="KIM84433.1"/>
    </source>
</evidence>
<reference evidence="2" key="2">
    <citation type="submission" date="2015-01" db="EMBL/GenBank/DDBJ databases">
        <title>Evolutionary Origins and Diversification of the Mycorrhizal Mutualists.</title>
        <authorList>
            <consortium name="DOE Joint Genome Institute"/>
            <consortium name="Mycorrhizal Genomics Consortium"/>
            <person name="Kohler A."/>
            <person name="Kuo A."/>
            <person name="Nagy L.G."/>
            <person name="Floudas D."/>
            <person name="Copeland A."/>
            <person name="Barry K.W."/>
            <person name="Cichocki N."/>
            <person name="Veneault-Fourrey C."/>
            <person name="LaButti K."/>
            <person name="Lindquist E.A."/>
            <person name="Lipzen A."/>
            <person name="Lundell T."/>
            <person name="Morin E."/>
            <person name="Murat C."/>
            <person name="Riley R."/>
            <person name="Ohm R."/>
            <person name="Sun H."/>
            <person name="Tunlid A."/>
            <person name="Henrissat B."/>
            <person name="Grigoriev I.V."/>
            <person name="Hibbett D.S."/>
            <person name="Martin F."/>
        </authorList>
    </citation>
    <scope>NUCLEOTIDE SEQUENCE [LARGE SCALE GENOMIC DNA]</scope>
    <source>
        <strain evidence="2">F 1598</strain>
    </source>
</reference>
<organism evidence="1 2">
    <name type="scientific">Piloderma croceum (strain F 1598)</name>
    <dbReference type="NCBI Taxonomy" id="765440"/>
    <lineage>
        <taxon>Eukaryota</taxon>
        <taxon>Fungi</taxon>
        <taxon>Dikarya</taxon>
        <taxon>Basidiomycota</taxon>
        <taxon>Agaricomycotina</taxon>
        <taxon>Agaricomycetes</taxon>
        <taxon>Agaricomycetidae</taxon>
        <taxon>Atheliales</taxon>
        <taxon>Atheliaceae</taxon>
        <taxon>Piloderma</taxon>
    </lineage>
</organism>
<dbReference type="InterPro" id="IPR043502">
    <property type="entry name" value="DNA/RNA_pol_sf"/>
</dbReference>